<comment type="caution">
    <text evidence="12">The sequence shown here is derived from an EMBL/GenBank/DDBJ whole genome shotgun (WGS) entry which is preliminary data.</text>
</comment>
<dbReference type="PROSITE" id="PS50893">
    <property type="entry name" value="ABC_TRANSPORTER_2"/>
    <property type="match status" value="2"/>
</dbReference>
<dbReference type="SMART" id="SM00382">
    <property type="entry name" value="AAA"/>
    <property type="match status" value="2"/>
</dbReference>
<proteinExistence type="predicted"/>
<feature type="transmembrane region" description="Helical" evidence="9">
    <location>
        <begin position="681"/>
        <end position="705"/>
    </location>
</feature>
<dbReference type="PANTHER" id="PTHR24223">
    <property type="entry name" value="ATP-BINDING CASSETTE SUB-FAMILY C"/>
    <property type="match status" value="1"/>
</dbReference>
<dbReference type="InterPro" id="IPR017871">
    <property type="entry name" value="ABC_transporter-like_CS"/>
</dbReference>
<evidence type="ECO:0000256" key="6">
    <source>
        <dbReference type="ARBA" id="ARBA00022840"/>
    </source>
</evidence>
<dbReference type="PROSITE" id="PS50929">
    <property type="entry name" value="ABC_TM1F"/>
    <property type="match status" value="2"/>
</dbReference>
<keyword evidence="5" id="KW-0547">Nucleotide-binding</keyword>
<dbReference type="InterPro" id="IPR003593">
    <property type="entry name" value="AAA+_ATPase"/>
</dbReference>
<dbReference type="GO" id="GO:0016887">
    <property type="term" value="F:ATP hydrolysis activity"/>
    <property type="evidence" value="ECO:0007669"/>
    <property type="project" value="InterPro"/>
</dbReference>
<comment type="subcellular location">
    <subcellularLocation>
        <location evidence="1">Cell membrane</location>
        <topology evidence="1">Multi-pass membrane protein</topology>
    </subcellularLocation>
</comment>
<protein>
    <recommendedName>
        <fullName evidence="14">ABC transporter</fullName>
    </recommendedName>
</protein>
<feature type="transmembrane region" description="Helical" evidence="9">
    <location>
        <begin position="765"/>
        <end position="793"/>
    </location>
</feature>
<dbReference type="InterPro" id="IPR027417">
    <property type="entry name" value="P-loop_NTPase"/>
</dbReference>
<dbReference type="InterPro" id="IPR036640">
    <property type="entry name" value="ABC1_TM_sf"/>
</dbReference>
<evidence type="ECO:0000259" key="11">
    <source>
        <dbReference type="PROSITE" id="PS50929"/>
    </source>
</evidence>
<evidence type="ECO:0000256" key="7">
    <source>
        <dbReference type="ARBA" id="ARBA00022989"/>
    </source>
</evidence>
<evidence type="ECO:0000313" key="13">
    <source>
        <dbReference type="Proteomes" id="UP001172673"/>
    </source>
</evidence>
<evidence type="ECO:0000256" key="3">
    <source>
        <dbReference type="ARBA" id="ARBA00022475"/>
    </source>
</evidence>
<dbReference type="InterPro" id="IPR044726">
    <property type="entry name" value="ABCC_6TM_D2"/>
</dbReference>
<feature type="transmembrane region" description="Helical" evidence="9">
    <location>
        <begin position="805"/>
        <end position="827"/>
    </location>
</feature>
<dbReference type="CDD" id="cd18580">
    <property type="entry name" value="ABC_6TM_ABCC_D2"/>
    <property type="match status" value="1"/>
</dbReference>
<dbReference type="PANTHER" id="PTHR24223:SF269">
    <property type="entry name" value="ABC MULTIDRUG TRANSPORTER (EUROFUNG)-RELATED"/>
    <property type="match status" value="1"/>
</dbReference>
<evidence type="ECO:0000259" key="10">
    <source>
        <dbReference type="PROSITE" id="PS50893"/>
    </source>
</evidence>
<organism evidence="12 13">
    <name type="scientific">Cladophialophora chaetospira</name>
    <dbReference type="NCBI Taxonomy" id="386627"/>
    <lineage>
        <taxon>Eukaryota</taxon>
        <taxon>Fungi</taxon>
        <taxon>Dikarya</taxon>
        <taxon>Ascomycota</taxon>
        <taxon>Pezizomycotina</taxon>
        <taxon>Eurotiomycetes</taxon>
        <taxon>Chaetothyriomycetidae</taxon>
        <taxon>Chaetothyriales</taxon>
        <taxon>Herpotrichiellaceae</taxon>
        <taxon>Cladophialophora</taxon>
    </lineage>
</organism>
<feature type="domain" description="ABC transmembrane type-1" evidence="11">
    <location>
        <begin position="552"/>
        <end position="832"/>
    </location>
</feature>
<evidence type="ECO:0000256" key="9">
    <source>
        <dbReference type="SAM" id="Phobius"/>
    </source>
</evidence>
<dbReference type="Gene3D" id="3.40.50.300">
    <property type="entry name" value="P-loop containing nucleotide triphosphate hydrolases"/>
    <property type="match status" value="2"/>
</dbReference>
<evidence type="ECO:0008006" key="14">
    <source>
        <dbReference type="Google" id="ProtNLM"/>
    </source>
</evidence>
<dbReference type="SUPFAM" id="SSF90123">
    <property type="entry name" value="ABC transporter transmembrane region"/>
    <property type="match status" value="2"/>
</dbReference>
<accession>A0AA38X7D2</accession>
<dbReference type="InterPro" id="IPR003439">
    <property type="entry name" value="ABC_transporter-like_ATP-bd"/>
</dbReference>
<dbReference type="FunFam" id="3.40.50.300:FF:000838">
    <property type="entry name" value="ABC multidrug transporter (Eurofung)"/>
    <property type="match status" value="1"/>
</dbReference>
<keyword evidence="6" id="KW-0067">ATP-binding</keyword>
<evidence type="ECO:0000256" key="2">
    <source>
        <dbReference type="ARBA" id="ARBA00022448"/>
    </source>
</evidence>
<feature type="domain" description="ABC transporter" evidence="10">
    <location>
        <begin position="869"/>
        <end position="1103"/>
    </location>
</feature>
<dbReference type="Pfam" id="PF00005">
    <property type="entry name" value="ABC_tran"/>
    <property type="match status" value="2"/>
</dbReference>
<dbReference type="CDD" id="cd03244">
    <property type="entry name" value="ABCC_MRP_domain2"/>
    <property type="match status" value="1"/>
</dbReference>
<evidence type="ECO:0000256" key="4">
    <source>
        <dbReference type="ARBA" id="ARBA00022692"/>
    </source>
</evidence>
<evidence type="ECO:0000256" key="8">
    <source>
        <dbReference type="ARBA" id="ARBA00023136"/>
    </source>
</evidence>
<sequence length="1104" mass="121479">MTRGALVTAIYAKTTQQSATTIDESAALTLMSADVQNICDALTKIQEVWASMVEIGLGIWLLTREIGLALLAPIVVTVVSVFATMFVSRKMASAMKTWMGAVQSRIDTTSTMLESMIGVKMLGLTPTLKAFVSGLRKNEINKSLRSRKLLATCICLANAPSALAPGFAFVFYVLKTRHGDGTLDVSRAFTALSLISLVTTPVSALIFAVPPLMESFGCLERIQSFLCSPARQDHRLITESSGKVTDTKLGHQSQDITLQTLKSKRAESPLRLIHTTFAWTAQQESVVKDVSFELAPGSLTLLVGPVGCGKSTLLRGLLGEIPISQGFVYVESPHTALVQQSPWIQHKSLRHNVLGTSMFDKKWYETVIHACALKEDITTLPEGDLTIVGSAGHGLSGGQRLRLALARAVYSRSQLLILDDTFSGLDPETEEAIFTRLLGRRGLLRQLGITVLLVTHAAHRFSFADYIVALTPQGTVAEEGTFPELMSNRGYVASVVARRKIESDANEELPAHPEETKDAKMADPATEGAIRPLGDIQVYKYYFSASGWRNTAVFFIAILFFAFFSRFPDLWMKFWTSAVAEYDNSVNATYVGVFLTLGVVALLCVVVVAFYVFIFMVPEAAWNFHEDLLNTVMSAPSHFFTTTPTGQTLNRFSQDLNLVDMELPTALIQVSGPFCLGVVQAIFICLSAAYFVTALPPVFVVLYFLQKYYLRTARQIRLLEIESKAPLYSHFLETLSGLVTIRAFGWTKAFEELNIDLLDKSQKPFYLLFCIQRWLALVLDLIVAALAVILMVMVVKLREQLDSDFVALALLNVMSFNTNLTAVIQMWTALESSLGAVARLKNVKEGTRSENLVGECESVQEDWPANGRIDITNLSARYAEDLPDVVQNITLSIAAGEKVAICGTSGSGKSSLVACLFRMLEISSGSVIIDGKDISQLPRQIVRQRLNAIPQSSFFFKGSIRRNLDPWNSANNDQAEAALRKVGLWDIVSSTPLGLDSQLKDVEELLSHGQRQLFCLARATLRASKVVVMDEVSSSVDLETDKVMQRIIREDFASCTVIAVAHRLETIVDFDRVVVMQSGRIIEVGKPQALLEEAGSAFRRLWGA</sequence>
<feature type="domain" description="ABC transporter" evidence="10">
    <location>
        <begin position="270"/>
        <end position="498"/>
    </location>
</feature>
<dbReference type="Pfam" id="PF00664">
    <property type="entry name" value="ABC_membrane"/>
    <property type="match status" value="1"/>
</dbReference>
<dbReference type="EMBL" id="JAPDRK010000011">
    <property type="protein sequence ID" value="KAJ9607943.1"/>
    <property type="molecule type" value="Genomic_DNA"/>
</dbReference>
<dbReference type="Proteomes" id="UP001172673">
    <property type="component" value="Unassembled WGS sequence"/>
</dbReference>
<feature type="transmembrane region" description="Helical" evidence="9">
    <location>
        <begin position="194"/>
        <end position="213"/>
    </location>
</feature>
<dbReference type="GO" id="GO:0005886">
    <property type="term" value="C:plasma membrane"/>
    <property type="evidence" value="ECO:0007669"/>
    <property type="project" value="UniProtKB-SubCell"/>
</dbReference>
<feature type="transmembrane region" description="Helical" evidence="9">
    <location>
        <begin position="149"/>
        <end position="174"/>
    </location>
</feature>
<evidence type="ECO:0000313" key="12">
    <source>
        <dbReference type="EMBL" id="KAJ9607943.1"/>
    </source>
</evidence>
<keyword evidence="2" id="KW-0813">Transport</keyword>
<reference evidence="12" key="1">
    <citation type="submission" date="2022-10" db="EMBL/GenBank/DDBJ databases">
        <title>Culturing micro-colonial fungi from biological soil crusts in the Mojave desert and describing Neophaeococcomyces mojavensis, and introducing the new genera and species Taxawa tesnikishii.</title>
        <authorList>
            <person name="Kurbessoian T."/>
            <person name="Stajich J.E."/>
        </authorList>
    </citation>
    <scope>NUCLEOTIDE SEQUENCE</scope>
    <source>
        <strain evidence="12">TK_41</strain>
    </source>
</reference>
<dbReference type="InterPro" id="IPR050173">
    <property type="entry name" value="ABC_transporter_C-like"/>
</dbReference>
<evidence type="ECO:0000256" key="5">
    <source>
        <dbReference type="ARBA" id="ARBA00022741"/>
    </source>
</evidence>
<dbReference type="SUPFAM" id="SSF52540">
    <property type="entry name" value="P-loop containing nucleoside triphosphate hydrolases"/>
    <property type="match status" value="2"/>
</dbReference>
<dbReference type="GO" id="GO:0140359">
    <property type="term" value="F:ABC-type transporter activity"/>
    <property type="evidence" value="ECO:0007669"/>
    <property type="project" value="InterPro"/>
</dbReference>
<dbReference type="AlphaFoldDB" id="A0AA38X7D2"/>
<feature type="transmembrane region" description="Helical" evidence="9">
    <location>
        <begin position="66"/>
        <end position="87"/>
    </location>
</feature>
<gene>
    <name evidence="12" type="ORF">H2200_008022</name>
</gene>
<dbReference type="PROSITE" id="PS00211">
    <property type="entry name" value="ABC_TRANSPORTER_1"/>
    <property type="match status" value="1"/>
</dbReference>
<feature type="transmembrane region" description="Helical" evidence="9">
    <location>
        <begin position="588"/>
        <end position="614"/>
    </location>
</feature>
<dbReference type="Gene3D" id="1.20.1560.10">
    <property type="entry name" value="ABC transporter type 1, transmembrane domain"/>
    <property type="match status" value="2"/>
</dbReference>
<feature type="domain" description="ABC transmembrane type-1" evidence="11">
    <location>
        <begin position="1"/>
        <end position="214"/>
    </location>
</feature>
<evidence type="ECO:0000256" key="1">
    <source>
        <dbReference type="ARBA" id="ARBA00004651"/>
    </source>
</evidence>
<keyword evidence="13" id="KW-1185">Reference proteome</keyword>
<keyword evidence="8 9" id="KW-0472">Membrane</keyword>
<name>A0AA38X7D2_9EURO</name>
<keyword evidence="7 9" id="KW-1133">Transmembrane helix</keyword>
<feature type="transmembrane region" description="Helical" evidence="9">
    <location>
        <begin position="548"/>
        <end position="567"/>
    </location>
</feature>
<dbReference type="InterPro" id="IPR011527">
    <property type="entry name" value="ABC1_TM_dom"/>
</dbReference>
<dbReference type="GO" id="GO:0005524">
    <property type="term" value="F:ATP binding"/>
    <property type="evidence" value="ECO:0007669"/>
    <property type="project" value="UniProtKB-KW"/>
</dbReference>
<keyword evidence="3" id="KW-1003">Cell membrane</keyword>
<dbReference type="FunFam" id="1.20.1560.10:FF:000066">
    <property type="entry name" value="ABC multidrug transporter (Eurofung)"/>
    <property type="match status" value="1"/>
</dbReference>
<keyword evidence="4 9" id="KW-0812">Transmembrane</keyword>